<evidence type="ECO:0000313" key="7">
    <source>
        <dbReference type="EMBL" id="MBC5727247.1"/>
    </source>
</evidence>
<keyword evidence="3 6" id="KW-0521">NADP</keyword>
<evidence type="ECO:0000256" key="1">
    <source>
        <dbReference type="ARBA" id="ARBA00022679"/>
    </source>
</evidence>
<feature type="active site" description="Proton acceptor" evidence="6">
    <location>
        <position position="69"/>
    </location>
</feature>
<accession>A0ABR7HID8</accession>
<evidence type="ECO:0000256" key="5">
    <source>
        <dbReference type="ARBA" id="ARBA00047925"/>
    </source>
</evidence>
<keyword evidence="4 6" id="KW-0520">NAD</keyword>
<gene>
    <name evidence="6" type="primary">nadK</name>
    <name evidence="7" type="ORF">H8R91_01625</name>
</gene>
<dbReference type="HAMAP" id="MF_00361">
    <property type="entry name" value="NAD_kinase"/>
    <property type="match status" value="1"/>
</dbReference>
<feature type="binding site" evidence="6">
    <location>
        <position position="152"/>
    </location>
    <ligand>
        <name>NAD(+)</name>
        <dbReference type="ChEBI" id="CHEBI:57540"/>
    </ligand>
</feature>
<evidence type="ECO:0000256" key="6">
    <source>
        <dbReference type="HAMAP-Rule" id="MF_00361"/>
    </source>
</evidence>
<dbReference type="InterPro" id="IPR002504">
    <property type="entry name" value="NADK"/>
</dbReference>
<dbReference type="Proteomes" id="UP000636755">
    <property type="component" value="Unassembled WGS sequence"/>
</dbReference>
<sequence length="285" mass="31002">MKIAVVVNLSKEKAISCAKEIAILFLGENADVVMLSECKPFYKGINISYVDTIDELFGCCDAAVTAGGDGTIIHAAKYAAVNNVPLIGVNVGRLGFAADLEPDDIGRLKKLVNKEYTTEKRILLDVEVNKDGETKHYLAVNDAVIARGQFSKIIDINLYLDDEWIAKYRADGLLFATPTGSTAYSLSAGGPIVAPQTDCIIATPVCPHSLHSRSVLFDGSASLAVTVQIPADCCCLLTVDGEKNVDILSEDTVKIKKSELCLELISLRKRNFFKLLNEKLKEREM</sequence>
<evidence type="ECO:0000256" key="3">
    <source>
        <dbReference type="ARBA" id="ARBA00022857"/>
    </source>
</evidence>
<dbReference type="InterPro" id="IPR016064">
    <property type="entry name" value="NAD/diacylglycerol_kinase_sf"/>
</dbReference>
<dbReference type="Gene3D" id="3.40.50.10330">
    <property type="entry name" value="Probable inorganic polyphosphate/atp-NAD kinase, domain 1"/>
    <property type="match status" value="1"/>
</dbReference>
<feature type="binding site" evidence="6">
    <location>
        <position position="171"/>
    </location>
    <ligand>
        <name>NAD(+)</name>
        <dbReference type="ChEBI" id="CHEBI:57540"/>
    </ligand>
</feature>
<keyword evidence="8" id="KW-1185">Reference proteome</keyword>
<dbReference type="RefSeq" id="WP_022235438.1">
    <property type="nucleotide sequence ID" value="NZ_JACOPS010000001.1"/>
</dbReference>
<feature type="binding site" evidence="6">
    <location>
        <position position="169"/>
    </location>
    <ligand>
        <name>NAD(+)</name>
        <dbReference type="ChEBI" id="CHEBI:57540"/>
    </ligand>
</feature>
<feature type="binding site" evidence="6">
    <location>
        <begin position="141"/>
        <end position="142"/>
    </location>
    <ligand>
        <name>NAD(+)</name>
        <dbReference type="ChEBI" id="CHEBI:57540"/>
    </ligand>
</feature>
<evidence type="ECO:0000256" key="4">
    <source>
        <dbReference type="ARBA" id="ARBA00023027"/>
    </source>
</evidence>
<dbReference type="PANTHER" id="PTHR20275">
    <property type="entry name" value="NAD KINASE"/>
    <property type="match status" value="1"/>
</dbReference>
<keyword evidence="6" id="KW-0067">ATP-binding</keyword>
<name>A0ABR7HID8_9FIRM</name>
<feature type="binding site" evidence="6">
    <location>
        <begin position="182"/>
        <end position="187"/>
    </location>
    <ligand>
        <name>NAD(+)</name>
        <dbReference type="ChEBI" id="CHEBI:57540"/>
    </ligand>
</feature>
<comment type="function">
    <text evidence="6">Involved in the regulation of the intracellular balance of NAD and NADP, and is a key enzyme in the biosynthesis of NADP. Catalyzes specifically the phosphorylation on 2'-hydroxyl of the adenosine moiety of NAD to yield NADP.</text>
</comment>
<proteinExistence type="inferred from homology"/>
<evidence type="ECO:0000313" key="8">
    <source>
        <dbReference type="Proteomes" id="UP000636755"/>
    </source>
</evidence>
<dbReference type="InterPro" id="IPR017437">
    <property type="entry name" value="ATP-NAD_kinase_PpnK-typ_C"/>
</dbReference>
<dbReference type="EC" id="2.7.1.23" evidence="6"/>
<comment type="catalytic activity">
    <reaction evidence="5 6">
        <text>NAD(+) + ATP = ADP + NADP(+) + H(+)</text>
        <dbReference type="Rhea" id="RHEA:18629"/>
        <dbReference type="ChEBI" id="CHEBI:15378"/>
        <dbReference type="ChEBI" id="CHEBI:30616"/>
        <dbReference type="ChEBI" id="CHEBI:57540"/>
        <dbReference type="ChEBI" id="CHEBI:58349"/>
        <dbReference type="ChEBI" id="CHEBI:456216"/>
        <dbReference type="EC" id="2.7.1.23"/>
    </reaction>
</comment>
<reference evidence="7 8" key="1">
    <citation type="submission" date="2020-08" db="EMBL/GenBank/DDBJ databases">
        <title>Genome public.</title>
        <authorList>
            <person name="Liu C."/>
            <person name="Sun Q."/>
        </authorList>
    </citation>
    <scope>NUCLEOTIDE SEQUENCE [LARGE SCALE GENOMIC DNA]</scope>
    <source>
        <strain evidence="7 8">NSJ-71</strain>
    </source>
</reference>
<dbReference type="GO" id="GO:0016301">
    <property type="term" value="F:kinase activity"/>
    <property type="evidence" value="ECO:0007669"/>
    <property type="project" value="UniProtKB-KW"/>
</dbReference>
<comment type="cofactor">
    <cofactor evidence="6">
        <name>a divalent metal cation</name>
        <dbReference type="ChEBI" id="CHEBI:60240"/>
    </cofactor>
</comment>
<protein>
    <recommendedName>
        <fullName evidence="6">NAD kinase</fullName>
        <ecNumber evidence="6">2.7.1.23</ecNumber>
    </recommendedName>
    <alternativeName>
        <fullName evidence="6">ATP-dependent NAD kinase</fullName>
    </alternativeName>
</protein>
<keyword evidence="6" id="KW-0547">Nucleotide-binding</keyword>
<keyword evidence="6" id="KW-0963">Cytoplasm</keyword>
<dbReference type="EMBL" id="JACOPS010000001">
    <property type="protein sequence ID" value="MBC5727247.1"/>
    <property type="molecule type" value="Genomic_DNA"/>
</dbReference>
<feature type="binding site" evidence="6">
    <location>
        <position position="74"/>
    </location>
    <ligand>
        <name>NAD(+)</name>
        <dbReference type="ChEBI" id="CHEBI:57540"/>
    </ligand>
</feature>
<dbReference type="PANTHER" id="PTHR20275:SF0">
    <property type="entry name" value="NAD KINASE"/>
    <property type="match status" value="1"/>
</dbReference>
<dbReference type="InterPro" id="IPR017438">
    <property type="entry name" value="ATP-NAD_kinase_N"/>
</dbReference>
<keyword evidence="2 6" id="KW-0418">Kinase</keyword>
<keyword evidence="1 6" id="KW-0808">Transferase</keyword>
<evidence type="ECO:0000256" key="2">
    <source>
        <dbReference type="ARBA" id="ARBA00022777"/>
    </source>
</evidence>
<dbReference type="Pfam" id="PF20143">
    <property type="entry name" value="NAD_kinase_C"/>
    <property type="match status" value="1"/>
</dbReference>
<dbReference type="SUPFAM" id="SSF111331">
    <property type="entry name" value="NAD kinase/diacylglycerol kinase-like"/>
    <property type="match status" value="1"/>
</dbReference>
<comment type="caution">
    <text evidence="7">The sequence shown here is derived from an EMBL/GenBank/DDBJ whole genome shotgun (WGS) entry which is preliminary data.</text>
</comment>
<comment type="similarity">
    <text evidence="6">Belongs to the NAD kinase family.</text>
</comment>
<dbReference type="Gene3D" id="2.60.200.30">
    <property type="entry name" value="Probable inorganic polyphosphate/atp-NAD kinase, domain 2"/>
    <property type="match status" value="1"/>
</dbReference>
<comment type="caution">
    <text evidence="6">Lacks conserved residue(s) required for the propagation of feature annotation.</text>
</comment>
<feature type="binding site" evidence="6">
    <location>
        <begin position="69"/>
        <end position="70"/>
    </location>
    <ligand>
        <name>NAD(+)</name>
        <dbReference type="ChEBI" id="CHEBI:57540"/>
    </ligand>
</feature>
<dbReference type="Pfam" id="PF01513">
    <property type="entry name" value="NAD_kinase"/>
    <property type="match status" value="1"/>
</dbReference>
<organism evidence="7 8">
    <name type="scientific">Ruminococcus intestinalis</name>
    <dbReference type="NCBI Taxonomy" id="2763066"/>
    <lineage>
        <taxon>Bacteria</taxon>
        <taxon>Bacillati</taxon>
        <taxon>Bacillota</taxon>
        <taxon>Clostridia</taxon>
        <taxon>Eubacteriales</taxon>
        <taxon>Oscillospiraceae</taxon>
        <taxon>Ruminococcus</taxon>
    </lineage>
</organism>
<comment type="subcellular location">
    <subcellularLocation>
        <location evidence="6">Cytoplasm</location>
    </subcellularLocation>
</comment>